<dbReference type="InterPro" id="IPR004506">
    <property type="entry name" value="MnmA-like"/>
</dbReference>
<dbReference type="FunFam" id="3.40.50.620:FF:000057">
    <property type="entry name" value="tRNA-specific 2-thiouridylase MnmA"/>
    <property type="match status" value="1"/>
</dbReference>
<gene>
    <name evidence="10 14" type="primary">mnmA</name>
    <name evidence="14" type="ORF">GC722_08185</name>
</gene>
<keyword evidence="8" id="KW-1015">Disulfide bond</keyword>
<keyword evidence="4 10" id="KW-0819">tRNA processing</keyword>
<comment type="caution">
    <text evidence="10">Lacks conserved residue(s) required for the propagation of feature annotation.</text>
</comment>
<evidence type="ECO:0000256" key="6">
    <source>
        <dbReference type="ARBA" id="ARBA00022840"/>
    </source>
</evidence>
<evidence type="ECO:0000259" key="12">
    <source>
        <dbReference type="Pfam" id="PF20258"/>
    </source>
</evidence>
<keyword evidence="7 10" id="KW-0694">RNA-binding</keyword>
<dbReference type="NCBIfam" id="TIGR00420">
    <property type="entry name" value="trmU"/>
    <property type="match status" value="1"/>
</dbReference>
<evidence type="ECO:0000256" key="11">
    <source>
        <dbReference type="SAM" id="MobiDB-lite"/>
    </source>
</evidence>
<feature type="domain" description="tRNA-specific 2-thiouridylase MnmA-like central" evidence="13">
    <location>
        <begin position="207"/>
        <end position="271"/>
    </location>
</feature>
<dbReference type="PANTHER" id="PTHR11933">
    <property type="entry name" value="TRNA 5-METHYLAMINOMETHYL-2-THIOURIDYLATE -METHYLTRANSFERASE"/>
    <property type="match status" value="1"/>
</dbReference>
<evidence type="ECO:0000259" key="13">
    <source>
        <dbReference type="Pfam" id="PF20259"/>
    </source>
</evidence>
<dbReference type="InterPro" id="IPR046884">
    <property type="entry name" value="MnmA-like_central"/>
</dbReference>
<name>A0A6A9V0V1_9ACTN</name>
<comment type="catalytic activity">
    <reaction evidence="9 10">
        <text>S-sulfanyl-L-cysteinyl-[protein] + uridine(34) in tRNA + AH2 + ATP = 2-thiouridine(34) in tRNA + L-cysteinyl-[protein] + A + AMP + diphosphate + H(+)</text>
        <dbReference type="Rhea" id="RHEA:47032"/>
        <dbReference type="Rhea" id="RHEA-COMP:10131"/>
        <dbReference type="Rhea" id="RHEA-COMP:11726"/>
        <dbReference type="Rhea" id="RHEA-COMP:11727"/>
        <dbReference type="Rhea" id="RHEA-COMP:11728"/>
        <dbReference type="ChEBI" id="CHEBI:13193"/>
        <dbReference type="ChEBI" id="CHEBI:15378"/>
        <dbReference type="ChEBI" id="CHEBI:17499"/>
        <dbReference type="ChEBI" id="CHEBI:29950"/>
        <dbReference type="ChEBI" id="CHEBI:30616"/>
        <dbReference type="ChEBI" id="CHEBI:33019"/>
        <dbReference type="ChEBI" id="CHEBI:61963"/>
        <dbReference type="ChEBI" id="CHEBI:65315"/>
        <dbReference type="ChEBI" id="CHEBI:87170"/>
        <dbReference type="ChEBI" id="CHEBI:456215"/>
        <dbReference type="EC" id="2.8.1.13"/>
    </reaction>
</comment>
<feature type="region of interest" description="Disordered" evidence="11">
    <location>
        <begin position="352"/>
        <end position="371"/>
    </location>
</feature>
<dbReference type="SUPFAM" id="SSF52402">
    <property type="entry name" value="Adenine nucleotide alpha hydrolases-like"/>
    <property type="match status" value="1"/>
</dbReference>
<dbReference type="Pfam" id="PF03054">
    <property type="entry name" value="tRNA_Me_trans"/>
    <property type="match status" value="1"/>
</dbReference>
<evidence type="ECO:0000256" key="3">
    <source>
        <dbReference type="ARBA" id="ARBA00022679"/>
    </source>
</evidence>
<feature type="binding site" evidence="10">
    <location>
        <position position="32"/>
    </location>
    <ligand>
        <name>ATP</name>
        <dbReference type="ChEBI" id="CHEBI:30616"/>
    </ligand>
</feature>
<reference evidence="14 15" key="1">
    <citation type="submission" date="2019-12" db="EMBL/GenBank/DDBJ databases">
        <title>Auraticoccus cholistani sp. nov., an actinomycete isolated from soil of Cholistan desert.</title>
        <authorList>
            <person name="Cheema M.T."/>
        </authorList>
    </citation>
    <scope>NUCLEOTIDE SEQUENCE [LARGE SCALE GENOMIC DNA]</scope>
    <source>
        <strain evidence="14 15">F435</strain>
    </source>
</reference>
<dbReference type="GO" id="GO:0103016">
    <property type="term" value="F:tRNA-uridine 2-sulfurtransferase activity"/>
    <property type="evidence" value="ECO:0007669"/>
    <property type="project" value="UniProtKB-EC"/>
</dbReference>
<feature type="binding site" evidence="10">
    <location>
        <begin position="6"/>
        <end position="13"/>
    </location>
    <ligand>
        <name>ATP</name>
        <dbReference type="ChEBI" id="CHEBI:30616"/>
    </ligand>
</feature>
<keyword evidence="2 10" id="KW-0820">tRNA-binding</keyword>
<feature type="active site" description="Cysteine persulfide intermediate" evidence="10">
    <location>
        <position position="197"/>
    </location>
</feature>
<dbReference type="Proteomes" id="UP000435304">
    <property type="component" value="Unassembled WGS sequence"/>
</dbReference>
<dbReference type="RefSeq" id="WP_156609470.1">
    <property type="nucleotide sequence ID" value="NZ_WPCU01000005.1"/>
</dbReference>
<keyword evidence="15" id="KW-1185">Reference proteome</keyword>
<feature type="region of interest" description="Interaction with tRNA" evidence="10">
    <location>
        <begin position="147"/>
        <end position="149"/>
    </location>
</feature>
<feature type="domain" description="tRNA-specific 2-thiouridylase MnmA-like C-terminal" evidence="12">
    <location>
        <begin position="280"/>
        <end position="352"/>
    </location>
</feature>
<comment type="subcellular location">
    <subcellularLocation>
        <location evidence="10">Cytoplasm</location>
    </subcellularLocation>
</comment>
<evidence type="ECO:0000256" key="9">
    <source>
        <dbReference type="ARBA" id="ARBA00051542"/>
    </source>
</evidence>
<dbReference type="HAMAP" id="MF_00144">
    <property type="entry name" value="tRNA_thiouridyl_MnmA"/>
    <property type="match status" value="1"/>
</dbReference>
<dbReference type="EC" id="2.8.1.13" evidence="10"/>
<dbReference type="NCBIfam" id="NF001138">
    <property type="entry name" value="PRK00143.1"/>
    <property type="match status" value="1"/>
</dbReference>
<comment type="similarity">
    <text evidence="10">Belongs to the MnmA/TRMU family.</text>
</comment>
<keyword evidence="6 10" id="KW-0067">ATP-binding</keyword>
<evidence type="ECO:0000256" key="4">
    <source>
        <dbReference type="ARBA" id="ARBA00022694"/>
    </source>
</evidence>
<keyword evidence="1 10" id="KW-0963">Cytoplasm</keyword>
<evidence type="ECO:0000313" key="15">
    <source>
        <dbReference type="Proteomes" id="UP000435304"/>
    </source>
</evidence>
<proteinExistence type="inferred from homology"/>
<feature type="active site" description="Nucleophile" evidence="10">
    <location>
        <position position="101"/>
    </location>
</feature>
<evidence type="ECO:0000256" key="8">
    <source>
        <dbReference type="ARBA" id="ARBA00023157"/>
    </source>
</evidence>
<keyword evidence="5 10" id="KW-0547">Nucleotide-binding</keyword>
<dbReference type="Pfam" id="PF20258">
    <property type="entry name" value="tRNA_Me_trans_C"/>
    <property type="match status" value="1"/>
</dbReference>
<sequence>MKVLAAMSGGVDSAVAAARMVEAGHEVTGVHLALSRNPQSFRTGARGCCSREDAHDARRAADVLGIPFYVWDLSERFAADVVDDFVAEYAAGRTPNPCLRCNEKIKFSAVLERGLALGFDRVATGHYARLLPGPDGVELHRAVDGDKDQSYVLGVLGPEQLARSAFPLGDTPKPQVRAEAAARGLLVADKPDSHDICFIADGDTAGFLSSRLGSQPGAVVDTDGTVLGSHEGTHGFTVGQRRGLRLGVPAPDGRPRFVLDISPAERTVTVGPREALEVRELEGIRPGWTGQAPVAEWHGTVQLRAHGEALPARAELRDGRLLVRLERPASGVAPGQAVVLYDGTRVVGSATIDSTRHGTTGARDAQPVAAR</sequence>
<dbReference type="AlphaFoldDB" id="A0A6A9V0V1"/>
<dbReference type="GO" id="GO:0000049">
    <property type="term" value="F:tRNA binding"/>
    <property type="evidence" value="ECO:0007669"/>
    <property type="project" value="UniProtKB-KW"/>
</dbReference>
<dbReference type="EMBL" id="WPCU01000005">
    <property type="protein sequence ID" value="MVA76000.1"/>
    <property type="molecule type" value="Genomic_DNA"/>
</dbReference>
<keyword evidence="3 10" id="KW-0808">Transferase</keyword>
<dbReference type="Gene3D" id="2.30.30.280">
    <property type="entry name" value="Adenine nucleotide alpha hydrolases-like domains"/>
    <property type="match status" value="1"/>
</dbReference>
<comment type="function">
    <text evidence="10">Catalyzes the 2-thiolation of uridine at the wobble position (U34) of tRNA, leading to the formation of s(2)U34.</text>
</comment>
<dbReference type="Pfam" id="PF20259">
    <property type="entry name" value="tRNA_Me_trans_M"/>
    <property type="match status" value="1"/>
</dbReference>
<feature type="site" description="Interaction with tRNA" evidence="10">
    <location>
        <position position="126"/>
    </location>
</feature>
<evidence type="ECO:0000256" key="1">
    <source>
        <dbReference type="ARBA" id="ARBA00022490"/>
    </source>
</evidence>
<evidence type="ECO:0000256" key="5">
    <source>
        <dbReference type="ARBA" id="ARBA00022741"/>
    </source>
</evidence>
<dbReference type="InterPro" id="IPR014729">
    <property type="entry name" value="Rossmann-like_a/b/a_fold"/>
</dbReference>
<feature type="binding site" evidence="10">
    <location>
        <position position="125"/>
    </location>
    <ligand>
        <name>ATP</name>
        <dbReference type="ChEBI" id="CHEBI:30616"/>
    </ligand>
</feature>
<comment type="caution">
    <text evidence="14">The sequence shown here is derived from an EMBL/GenBank/DDBJ whole genome shotgun (WGS) entry which is preliminary data.</text>
</comment>
<evidence type="ECO:0000256" key="2">
    <source>
        <dbReference type="ARBA" id="ARBA00022555"/>
    </source>
</evidence>
<protein>
    <recommendedName>
        <fullName evidence="10">tRNA-specific 2-thiouridylase MnmA</fullName>
        <ecNumber evidence="10">2.8.1.13</ecNumber>
    </recommendedName>
</protein>
<evidence type="ECO:0000313" key="14">
    <source>
        <dbReference type="EMBL" id="MVA76000.1"/>
    </source>
</evidence>
<dbReference type="GO" id="GO:0005737">
    <property type="term" value="C:cytoplasm"/>
    <property type="evidence" value="ECO:0007669"/>
    <property type="project" value="UniProtKB-SubCell"/>
</dbReference>
<organism evidence="14 15">
    <name type="scientific">Auraticoccus cholistanensis</name>
    <dbReference type="NCBI Taxonomy" id="2656650"/>
    <lineage>
        <taxon>Bacteria</taxon>
        <taxon>Bacillati</taxon>
        <taxon>Actinomycetota</taxon>
        <taxon>Actinomycetes</taxon>
        <taxon>Propionibacteriales</taxon>
        <taxon>Propionibacteriaceae</taxon>
        <taxon>Auraticoccus</taxon>
    </lineage>
</organism>
<dbReference type="Gene3D" id="2.40.30.10">
    <property type="entry name" value="Translation factors"/>
    <property type="match status" value="1"/>
</dbReference>
<dbReference type="GO" id="GO:0002143">
    <property type="term" value="P:tRNA wobble position uridine thiolation"/>
    <property type="evidence" value="ECO:0007669"/>
    <property type="project" value="TreeGrafter"/>
</dbReference>
<dbReference type="PANTHER" id="PTHR11933:SF5">
    <property type="entry name" value="MITOCHONDRIAL TRNA-SPECIFIC 2-THIOURIDYLASE 1"/>
    <property type="match status" value="1"/>
</dbReference>
<dbReference type="InterPro" id="IPR023382">
    <property type="entry name" value="MnmA-like_central_sf"/>
</dbReference>
<feature type="site" description="Interaction with tRNA" evidence="10">
    <location>
        <position position="336"/>
    </location>
</feature>
<evidence type="ECO:0000256" key="7">
    <source>
        <dbReference type="ARBA" id="ARBA00022884"/>
    </source>
</evidence>
<evidence type="ECO:0000256" key="10">
    <source>
        <dbReference type="HAMAP-Rule" id="MF_00144"/>
    </source>
</evidence>
<dbReference type="GO" id="GO:0005524">
    <property type="term" value="F:ATP binding"/>
    <property type="evidence" value="ECO:0007669"/>
    <property type="project" value="UniProtKB-KW"/>
</dbReference>
<dbReference type="Gene3D" id="3.40.50.620">
    <property type="entry name" value="HUPs"/>
    <property type="match status" value="1"/>
</dbReference>
<dbReference type="InterPro" id="IPR046885">
    <property type="entry name" value="MnmA-like_C"/>
</dbReference>
<accession>A0A6A9V0V1</accession>
<dbReference type="CDD" id="cd01998">
    <property type="entry name" value="MnmA_TRMU-like"/>
    <property type="match status" value="1"/>
</dbReference>